<proteinExistence type="predicted"/>
<reference evidence="2" key="1">
    <citation type="journal article" date="2020" name="Stud. Mycol.">
        <title>101 Dothideomycetes genomes: a test case for predicting lifestyles and emergence of pathogens.</title>
        <authorList>
            <person name="Haridas S."/>
            <person name="Albert R."/>
            <person name="Binder M."/>
            <person name="Bloem J."/>
            <person name="Labutti K."/>
            <person name="Salamov A."/>
            <person name="Andreopoulos B."/>
            <person name="Baker S."/>
            <person name="Barry K."/>
            <person name="Bills G."/>
            <person name="Bluhm B."/>
            <person name="Cannon C."/>
            <person name="Castanera R."/>
            <person name="Culley D."/>
            <person name="Daum C."/>
            <person name="Ezra D."/>
            <person name="Gonzalez J."/>
            <person name="Henrissat B."/>
            <person name="Kuo A."/>
            <person name="Liang C."/>
            <person name="Lipzen A."/>
            <person name="Lutzoni F."/>
            <person name="Magnuson J."/>
            <person name="Mondo S."/>
            <person name="Nolan M."/>
            <person name="Ohm R."/>
            <person name="Pangilinan J."/>
            <person name="Park H.-J."/>
            <person name="Ramirez L."/>
            <person name="Alfaro M."/>
            <person name="Sun H."/>
            <person name="Tritt A."/>
            <person name="Yoshinaga Y."/>
            <person name="Zwiers L.-H."/>
            <person name="Turgeon B."/>
            <person name="Goodwin S."/>
            <person name="Spatafora J."/>
            <person name="Crous P."/>
            <person name="Grigoriev I."/>
        </authorList>
    </citation>
    <scope>NUCLEOTIDE SEQUENCE</scope>
    <source>
        <strain evidence="2">CBS 122681</strain>
    </source>
</reference>
<protein>
    <submittedName>
        <fullName evidence="2">Uncharacterized protein</fullName>
    </submittedName>
</protein>
<evidence type="ECO:0000256" key="1">
    <source>
        <dbReference type="SAM" id="MobiDB-lite"/>
    </source>
</evidence>
<gene>
    <name evidence="2" type="ORF">K491DRAFT_676475</name>
</gene>
<accession>A0A6A6TEY2</accession>
<organism evidence="2 3">
    <name type="scientific">Lophiostoma macrostomum CBS 122681</name>
    <dbReference type="NCBI Taxonomy" id="1314788"/>
    <lineage>
        <taxon>Eukaryota</taxon>
        <taxon>Fungi</taxon>
        <taxon>Dikarya</taxon>
        <taxon>Ascomycota</taxon>
        <taxon>Pezizomycotina</taxon>
        <taxon>Dothideomycetes</taxon>
        <taxon>Pleosporomycetidae</taxon>
        <taxon>Pleosporales</taxon>
        <taxon>Lophiostomataceae</taxon>
        <taxon>Lophiostoma</taxon>
    </lineage>
</organism>
<sequence>MQHDPSFQAFRCTVMPSYMLRLKPKVTTRPRVSPDKHRHLQAAEDIGGSKEEQIDNRVRVVGLTSHKSSSCKTARLLEQYVICRVTLCAVDVGLSEPYSHGRCAPLKTKPRPKEVNDRVVSHLPTPLRAGSSILDASRPLGVDSLFCYASLVRRGCVSTTFSSGGDKGRDSSISRTVPRTGDCHCQSVCGWCVDDDQCRQGYYFGCSVMDVRGTSSPGVTDDMPATTIHGERAQTGVLDVDVDPTRRQAEYVPINVPSPVVMQPICPSAAPYMSRPSRDYQWLQNLLLLIFTDSQPGSFRLTGPGGTKKDPLPTCVSAHSPE</sequence>
<evidence type="ECO:0000313" key="2">
    <source>
        <dbReference type="EMBL" id="KAF2658440.1"/>
    </source>
</evidence>
<evidence type="ECO:0000313" key="3">
    <source>
        <dbReference type="Proteomes" id="UP000799324"/>
    </source>
</evidence>
<dbReference type="EMBL" id="MU004315">
    <property type="protein sequence ID" value="KAF2658440.1"/>
    <property type="molecule type" value="Genomic_DNA"/>
</dbReference>
<dbReference type="Proteomes" id="UP000799324">
    <property type="component" value="Unassembled WGS sequence"/>
</dbReference>
<feature type="region of interest" description="Disordered" evidence="1">
    <location>
        <begin position="300"/>
        <end position="322"/>
    </location>
</feature>
<dbReference type="AlphaFoldDB" id="A0A6A6TEY2"/>
<keyword evidence="3" id="KW-1185">Reference proteome</keyword>
<name>A0A6A6TEY2_9PLEO</name>